<evidence type="ECO:0000313" key="4">
    <source>
        <dbReference type="Proteomes" id="UP000299102"/>
    </source>
</evidence>
<gene>
    <name evidence="3" type="primary">GstD7</name>
    <name evidence="3" type="ORF">EVAR_2898_1</name>
</gene>
<dbReference type="STRING" id="151549.A0A4C1T1T3"/>
<sequence length="82" mass="9086">MCCHDYPSKQPNIQSTGRRNAAARSRNSKMAKSIKLYYLPPSPPCRAVMMAARALGIELELVLTNIMEGQQMTPEFLKASTA</sequence>
<dbReference type="SUPFAM" id="SSF52833">
    <property type="entry name" value="Thioredoxin-like"/>
    <property type="match status" value="1"/>
</dbReference>
<keyword evidence="4" id="KW-1185">Reference proteome</keyword>
<dbReference type="GO" id="GO:0006749">
    <property type="term" value="P:glutathione metabolic process"/>
    <property type="evidence" value="ECO:0007669"/>
    <property type="project" value="TreeGrafter"/>
</dbReference>
<dbReference type="PANTHER" id="PTHR43969:SF9">
    <property type="entry name" value="GLUTATHIONE S TRANSFERASE D10, ISOFORM A-RELATED"/>
    <property type="match status" value="1"/>
</dbReference>
<dbReference type="Gene3D" id="3.40.30.10">
    <property type="entry name" value="Glutaredoxin"/>
    <property type="match status" value="1"/>
</dbReference>
<dbReference type="InterPro" id="IPR004045">
    <property type="entry name" value="Glutathione_S-Trfase_N"/>
</dbReference>
<dbReference type="Proteomes" id="UP000299102">
    <property type="component" value="Unassembled WGS sequence"/>
</dbReference>
<feature type="region of interest" description="Disordered" evidence="1">
    <location>
        <begin position="1"/>
        <end position="29"/>
    </location>
</feature>
<evidence type="ECO:0000256" key="1">
    <source>
        <dbReference type="SAM" id="MobiDB-lite"/>
    </source>
</evidence>
<reference evidence="3 4" key="1">
    <citation type="journal article" date="2019" name="Commun. Biol.">
        <title>The bagworm genome reveals a unique fibroin gene that provides high tensile strength.</title>
        <authorList>
            <person name="Kono N."/>
            <person name="Nakamura H."/>
            <person name="Ohtoshi R."/>
            <person name="Tomita M."/>
            <person name="Numata K."/>
            <person name="Arakawa K."/>
        </authorList>
    </citation>
    <scope>NUCLEOTIDE SEQUENCE [LARGE SCALE GENOMIC DNA]</scope>
</reference>
<dbReference type="OrthoDB" id="7425841at2759"/>
<evidence type="ECO:0000313" key="3">
    <source>
        <dbReference type="EMBL" id="GBP08094.1"/>
    </source>
</evidence>
<dbReference type="EMBL" id="BGZK01000029">
    <property type="protein sequence ID" value="GBP08094.1"/>
    <property type="molecule type" value="Genomic_DNA"/>
</dbReference>
<dbReference type="PANTHER" id="PTHR43969">
    <property type="entry name" value="GLUTATHIONE S TRANSFERASE D10, ISOFORM A-RELATED"/>
    <property type="match status" value="1"/>
</dbReference>
<feature type="domain" description="GST N-terminal" evidence="2">
    <location>
        <begin position="32"/>
        <end position="82"/>
    </location>
</feature>
<keyword evidence="3" id="KW-0808">Transferase</keyword>
<name>A0A4C1T1T3_EUMVA</name>
<feature type="compositionally biased region" description="Low complexity" evidence="1">
    <location>
        <begin position="18"/>
        <end position="29"/>
    </location>
</feature>
<dbReference type="PROSITE" id="PS50404">
    <property type="entry name" value="GST_NTER"/>
    <property type="match status" value="1"/>
</dbReference>
<protein>
    <submittedName>
        <fullName evidence="3">Glutathione S-transferase D7</fullName>
    </submittedName>
</protein>
<evidence type="ECO:0000259" key="2">
    <source>
        <dbReference type="PROSITE" id="PS50404"/>
    </source>
</evidence>
<dbReference type="AlphaFoldDB" id="A0A4C1T1T3"/>
<proteinExistence type="predicted"/>
<accession>A0A4C1T1T3</accession>
<dbReference type="GO" id="GO:0004364">
    <property type="term" value="F:glutathione transferase activity"/>
    <property type="evidence" value="ECO:0007669"/>
    <property type="project" value="TreeGrafter"/>
</dbReference>
<dbReference type="InterPro" id="IPR036249">
    <property type="entry name" value="Thioredoxin-like_sf"/>
</dbReference>
<organism evidence="3 4">
    <name type="scientific">Eumeta variegata</name>
    <name type="common">Bagworm moth</name>
    <name type="synonym">Eumeta japonica</name>
    <dbReference type="NCBI Taxonomy" id="151549"/>
    <lineage>
        <taxon>Eukaryota</taxon>
        <taxon>Metazoa</taxon>
        <taxon>Ecdysozoa</taxon>
        <taxon>Arthropoda</taxon>
        <taxon>Hexapoda</taxon>
        <taxon>Insecta</taxon>
        <taxon>Pterygota</taxon>
        <taxon>Neoptera</taxon>
        <taxon>Endopterygota</taxon>
        <taxon>Lepidoptera</taxon>
        <taxon>Glossata</taxon>
        <taxon>Ditrysia</taxon>
        <taxon>Tineoidea</taxon>
        <taxon>Psychidae</taxon>
        <taxon>Oiketicinae</taxon>
        <taxon>Eumeta</taxon>
    </lineage>
</organism>
<comment type="caution">
    <text evidence="3">The sequence shown here is derived from an EMBL/GenBank/DDBJ whole genome shotgun (WGS) entry which is preliminary data.</text>
</comment>